<organism evidence="1">
    <name type="scientific">Siphoviridae sp. ctNHg2</name>
    <dbReference type="NCBI Taxonomy" id="2825467"/>
    <lineage>
        <taxon>Viruses</taxon>
        <taxon>Duplodnaviria</taxon>
        <taxon>Heunggongvirae</taxon>
        <taxon>Uroviricota</taxon>
        <taxon>Caudoviricetes</taxon>
    </lineage>
</organism>
<reference evidence="1" key="1">
    <citation type="journal article" date="2021" name="Proc. Natl. Acad. Sci. U.S.A.">
        <title>A Catalog of Tens of Thousands of Viruses from Human Metagenomes Reveals Hidden Associations with Chronic Diseases.</title>
        <authorList>
            <person name="Tisza M.J."/>
            <person name="Buck C.B."/>
        </authorList>
    </citation>
    <scope>NUCLEOTIDE SEQUENCE</scope>
    <source>
        <strain evidence="1">CtNHg2</strain>
    </source>
</reference>
<evidence type="ECO:0000313" key="1">
    <source>
        <dbReference type="EMBL" id="DAG01546.1"/>
    </source>
</evidence>
<name>A0A8S5V461_9CAUD</name>
<proteinExistence type="predicted"/>
<dbReference type="EMBL" id="BK016194">
    <property type="protein sequence ID" value="DAG01546.1"/>
    <property type="molecule type" value="Genomic_DNA"/>
</dbReference>
<accession>A0A8S5V461</accession>
<sequence>MLSDAQSALEQQLGYKLEPHKKTEWISVGKSAMLFLSAPIISVESVGNYEVKRYQKNILYLTDKVKGEVEVHYTAGFEQMPEALEIALLERVKEALRIEKN</sequence>
<protein>
    <submittedName>
        <fullName evidence="1">Uncharacterized protein</fullName>
    </submittedName>
</protein>